<evidence type="ECO:0000313" key="2">
    <source>
        <dbReference type="EMBL" id="CBJ29907.1"/>
    </source>
</evidence>
<dbReference type="EMBL" id="FN649756">
    <property type="protein sequence ID" value="CBJ29907.1"/>
    <property type="molecule type" value="Genomic_DNA"/>
</dbReference>
<organism evidence="2 3">
    <name type="scientific">Ectocarpus siliculosus</name>
    <name type="common">Brown alga</name>
    <name type="synonym">Conferva siliculosa</name>
    <dbReference type="NCBI Taxonomy" id="2880"/>
    <lineage>
        <taxon>Eukaryota</taxon>
        <taxon>Sar</taxon>
        <taxon>Stramenopiles</taxon>
        <taxon>Ochrophyta</taxon>
        <taxon>PX clade</taxon>
        <taxon>Phaeophyceae</taxon>
        <taxon>Ectocarpales</taxon>
        <taxon>Ectocarpaceae</taxon>
        <taxon>Ectocarpus</taxon>
    </lineage>
</organism>
<dbReference type="AlphaFoldDB" id="D7FM84"/>
<dbReference type="Proteomes" id="UP000002630">
    <property type="component" value="Linkage Group LG31"/>
</dbReference>
<evidence type="ECO:0000313" key="3">
    <source>
        <dbReference type="Proteomes" id="UP000002630"/>
    </source>
</evidence>
<proteinExistence type="predicted"/>
<name>D7FM84_ECTSI</name>
<feature type="region of interest" description="Disordered" evidence="1">
    <location>
        <begin position="83"/>
        <end position="148"/>
    </location>
</feature>
<feature type="compositionally biased region" description="Gly residues" evidence="1">
    <location>
        <begin position="108"/>
        <end position="122"/>
    </location>
</feature>
<sequence length="177" mass="17898">MPAAACESSEPLASADLEGAIKVVFLIVGKMAEDRGLSKYQSNQTCYQTGLSSGAPVMGGDGSIDGGQYHFQHPAMAAAGNNPFAHQHQQQPQWGGSGGRQGLNRGVGDVGGAAPGFGGGGPLLSPQQKRGGGSPGQQAAQSAAMGVRVPDSGLGGPMVAGEARVRMVLECWRIVGR</sequence>
<accession>D7FM84</accession>
<gene>
    <name evidence="2" type="ORF">Esi_0164_0057</name>
</gene>
<keyword evidence="3" id="KW-1185">Reference proteome</keyword>
<protein>
    <submittedName>
        <fullName evidence="2">Uncharacterized protein</fullName>
    </submittedName>
</protein>
<reference evidence="2 3" key="1">
    <citation type="journal article" date="2010" name="Nature">
        <title>The Ectocarpus genome and the independent evolution of multicellularity in brown algae.</title>
        <authorList>
            <person name="Cock J.M."/>
            <person name="Sterck L."/>
            <person name="Rouze P."/>
            <person name="Scornet D."/>
            <person name="Allen A.E."/>
            <person name="Amoutzias G."/>
            <person name="Anthouard V."/>
            <person name="Artiguenave F."/>
            <person name="Aury J.M."/>
            <person name="Badger J.H."/>
            <person name="Beszteri B."/>
            <person name="Billiau K."/>
            <person name="Bonnet E."/>
            <person name="Bothwell J.H."/>
            <person name="Bowler C."/>
            <person name="Boyen C."/>
            <person name="Brownlee C."/>
            <person name="Carrano C.J."/>
            <person name="Charrier B."/>
            <person name="Cho G.Y."/>
            <person name="Coelho S.M."/>
            <person name="Collen J."/>
            <person name="Corre E."/>
            <person name="Da Silva C."/>
            <person name="Delage L."/>
            <person name="Delaroque N."/>
            <person name="Dittami S.M."/>
            <person name="Doulbeau S."/>
            <person name="Elias M."/>
            <person name="Farnham G."/>
            <person name="Gachon C.M."/>
            <person name="Gschloessl B."/>
            <person name="Heesch S."/>
            <person name="Jabbari K."/>
            <person name="Jubin C."/>
            <person name="Kawai H."/>
            <person name="Kimura K."/>
            <person name="Kloareg B."/>
            <person name="Kupper F.C."/>
            <person name="Lang D."/>
            <person name="Le Bail A."/>
            <person name="Leblanc C."/>
            <person name="Lerouge P."/>
            <person name="Lohr M."/>
            <person name="Lopez P.J."/>
            <person name="Martens C."/>
            <person name="Maumus F."/>
            <person name="Michel G."/>
            <person name="Miranda-Saavedra D."/>
            <person name="Morales J."/>
            <person name="Moreau H."/>
            <person name="Motomura T."/>
            <person name="Nagasato C."/>
            <person name="Napoli C.A."/>
            <person name="Nelson D.R."/>
            <person name="Nyvall-Collen P."/>
            <person name="Peters A.F."/>
            <person name="Pommier C."/>
            <person name="Potin P."/>
            <person name="Poulain J."/>
            <person name="Quesneville H."/>
            <person name="Read B."/>
            <person name="Rensing S.A."/>
            <person name="Ritter A."/>
            <person name="Rousvoal S."/>
            <person name="Samanta M."/>
            <person name="Samson G."/>
            <person name="Schroeder D.C."/>
            <person name="Segurens B."/>
            <person name="Strittmatter M."/>
            <person name="Tonon T."/>
            <person name="Tregear J.W."/>
            <person name="Valentin K."/>
            <person name="von Dassow P."/>
            <person name="Yamagishi T."/>
            <person name="Van de Peer Y."/>
            <person name="Wincker P."/>
        </authorList>
    </citation>
    <scope>NUCLEOTIDE SEQUENCE [LARGE SCALE GENOMIC DNA]</scope>
    <source>
        <strain evidence="3">Ec32 / CCAP1310/4</strain>
    </source>
</reference>
<evidence type="ECO:0000256" key="1">
    <source>
        <dbReference type="SAM" id="MobiDB-lite"/>
    </source>
</evidence>
<dbReference type="InParanoid" id="D7FM84"/>
<dbReference type="EMBL" id="FN648172">
    <property type="protein sequence ID" value="CBJ29907.1"/>
    <property type="molecule type" value="Genomic_DNA"/>
</dbReference>